<keyword evidence="2" id="KW-1185">Reference proteome</keyword>
<feature type="non-terminal residue" evidence="1">
    <location>
        <position position="1"/>
    </location>
</feature>
<gene>
    <name evidence="1" type="ORF">HaLaN_02889</name>
</gene>
<dbReference type="AlphaFoldDB" id="A0A699YF85"/>
<proteinExistence type="predicted"/>
<sequence length="78" mass="8185">LGRRLQQLKGAAETAVGGSRQLLRSGAMWGGREEWAGEGQPPPSRLAIAQLHQALAHEATALVAGQGVHARSLTQLLP</sequence>
<organism evidence="1 2">
    <name type="scientific">Haematococcus lacustris</name>
    <name type="common">Green alga</name>
    <name type="synonym">Haematococcus pluvialis</name>
    <dbReference type="NCBI Taxonomy" id="44745"/>
    <lineage>
        <taxon>Eukaryota</taxon>
        <taxon>Viridiplantae</taxon>
        <taxon>Chlorophyta</taxon>
        <taxon>core chlorophytes</taxon>
        <taxon>Chlorophyceae</taxon>
        <taxon>CS clade</taxon>
        <taxon>Chlamydomonadales</taxon>
        <taxon>Haematococcaceae</taxon>
        <taxon>Haematococcus</taxon>
    </lineage>
</organism>
<comment type="caution">
    <text evidence="1">The sequence shown here is derived from an EMBL/GenBank/DDBJ whole genome shotgun (WGS) entry which is preliminary data.</text>
</comment>
<dbReference type="Proteomes" id="UP000485058">
    <property type="component" value="Unassembled WGS sequence"/>
</dbReference>
<protein>
    <submittedName>
        <fullName evidence="1">Uncharacterized protein</fullName>
    </submittedName>
</protein>
<accession>A0A699YF85</accession>
<reference evidence="1 2" key="1">
    <citation type="submission" date="2020-02" db="EMBL/GenBank/DDBJ databases">
        <title>Draft genome sequence of Haematococcus lacustris strain NIES-144.</title>
        <authorList>
            <person name="Morimoto D."/>
            <person name="Nakagawa S."/>
            <person name="Yoshida T."/>
            <person name="Sawayama S."/>
        </authorList>
    </citation>
    <scope>NUCLEOTIDE SEQUENCE [LARGE SCALE GENOMIC DNA]</scope>
    <source>
        <strain evidence="1 2">NIES-144</strain>
    </source>
</reference>
<evidence type="ECO:0000313" key="1">
    <source>
        <dbReference type="EMBL" id="GFH07995.1"/>
    </source>
</evidence>
<dbReference type="EMBL" id="BLLF01000130">
    <property type="protein sequence ID" value="GFH07995.1"/>
    <property type="molecule type" value="Genomic_DNA"/>
</dbReference>
<evidence type="ECO:0000313" key="2">
    <source>
        <dbReference type="Proteomes" id="UP000485058"/>
    </source>
</evidence>
<feature type="non-terminal residue" evidence="1">
    <location>
        <position position="78"/>
    </location>
</feature>
<name>A0A699YF85_HAELA</name>